<keyword evidence="3" id="KW-0411">Iron-sulfur</keyword>
<dbReference type="EMBL" id="MAGO01000006">
    <property type="protein sequence ID" value="OCC15183.1"/>
    <property type="molecule type" value="Genomic_DNA"/>
</dbReference>
<evidence type="ECO:0000256" key="2">
    <source>
        <dbReference type="ARBA" id="ARBA00023004"/>
    </source>
</evidence>
<keyword evidence="6" id="KW-1185">Reference proteome</keyword>
<evidence type="ECO:0000313" key="6">
    <source>
        <dbReference type="Proteomes" id="UP000093080"/>
    </source>
</evidence>
<dbReference type="PANTHER" id="PTHR43255">
    <property type="entry name" value="IRON-SULFUR-BINDING OXIDOREDUCTASE FADF-RELATED-RELATED"/>
    <property type="match status" value="1"/>
</dbReference>
<gene>
    <name evidence="5" type="ORF">DBT_1303</name>
</gene>
<dbReference type="InterPro" id="IPR017900">
    <property type="entry name" value="4Fe4S_Fe_S_CS"/>
</dbReference>
<feature type="domain" description="4Fe-4S ferredoxin-type" evidence="4">
    <location>
        <begin position="14"/>
        <end position="43"/>
    </location>
</feature>
<accession>A0A1B9F5N4</accession>
<dbReference type="Gene3D" id="1.10.1060.10">
    <property type="entry name" value="Alpha-helical ferredoxin"/>
    <property type="match status" value="1"/>
</dbReference>
<organism evidence="5 6">
    <name type="scientific">Dissulfuribacter thermophilus</name>
    <dbReference type="NCBI Taxonomy" id="1156395"/>
    <lineage>
        <taxon>Bacteria</taxon>
        <taxon>Pseudomonadati</taxon>
        <taxon>Thermodesulfobacteriota</taxon>
        <taxon>Dissulfuribacteria</taxon>
        <taxon>Dissulfuribacterales</taxon>
        <taxon>Dissulfuribacteraceae</taxon>
        <taxon>Dissulfuribacter</taxon>
    </lineage>
</organism>
<evidence type="ECO:0000259" key="4">
    <source>
        <dbReference type="PROSITE" id="PS51379"/>
    </source>
</evidence>
<sequence>MIKVSENVLKELKKIGDFNASMCFSCGTCTALCPVGLPILPREIFRYALLGAEDRLRDESDPIFSCLLCRMCEENCPEGVKISNNIRLLRIYLNKKVFKP</sequence>
<name>A0A1B9F5N4_9BACT</name>
<dbReference type="OrthoDB" id="9769677at2"/>
<dbReference type="Pfam" id="PF13183">
    <property type="entry name" value="Fer4_8"/>
    <property type="match status" value="1"/>
</dbReference>
<dbReference type="Proteomes" id="UP000093080">
    <property type="component" value="Unassembled WGS sequence"/>
</dbReference>
<protein>
    <submittedName>
        <fullName evidence="5">CoB--CoM heterodisulfide reductase, subunit C</fullName>
    </submittedName>
</protein>
<dbReference type="PROSITE" id="PS00198">
    <property type="entry name" value="4FE4S_FER_1"/>
    <property type="match status" value="1"/>
</dbReference>
<comment type="caution">
    <text evidence="5">The sequence shown here is derived from an EMBL/GenBank/DDBJ whole genome shotgun (WGS) entry which is preliminary data.</text>
</comment>
<proteinExistence type="predicted"/>
<keyword evidence="1" id="KW-0479">Metal-binding</keyword>
<dbReference type="SUPFAM" id="SSF46548">
    <property type="entry name" value="alpha-helical ferredoxin"/>
    <property type="match status" value="1"/>
</dbReference>
<evidence type="ECO:0000256" key="3">
    <source>
        <dbReference type="ARBA" id="ARBA00023014"/>
    </source>
</evidence>
<feature type="domain" description="4Fe-4S ferredoxin-type" evidence="4">
    <location>
        <begin position="56"/>
        <end position="85"/>
    </location>
</feature>
<dbReference type="InterPro" id="IPR017896">
    <property type="entry name" value="4Fe4S_Fe-S-bd"/>
</dbReference>
<evidence type="ECO:0000256" key="1">
    <source>
        <dbReference type="ARBA" id="ARBA00022723"/>
    </source>
</evidence>
<dbReference type="STRING" id="1156395.DBT_1303"/>
<dbReference type="InterPro" id="IPR051460">
    <property type="entry name" value="HdrC_iron-sulfur_subunit"/>
</dbReference>
<dbReference type="AlphaFoldDB" id="A0A1B9F5N4"/>
<dbReference type="GO" id="GO:0046872">
    <property type="term" value="F:metal ion binding"/>
    <property type="evidence" value="ECO:0007669"/>
    <property type="project" value="UniProtKB-KW"/>
</dbReference>
<evidence type="ECO:0000313" key="5">
    <source>
        <dbReference type="EMBL" id="OCC15183.1"/>
    </source>
</evidence>
<dbReference type="InterPro" id="IPR009051">
    <property type="entry name" value="Helical_ferredxn"/>
</dbReference>
<dbReference type="GO" id="GO:0051536">
    <property type="term" value="F:iron-sulfur cluster binding"/>
    <property type="evidence" value="ECO:0007669"/>
    <property type="project" value="UniProtKB-KW"/>
</dbReference>
<dbReference type="PROSITE" id="PS51379">
    <property type="entry name" value="4FE4S_FER_2"/>
    <property type="match status" value="2"/>
</dbReference>
<keyword evidence="2" id="KW-0408">Iron</keyword>
<dbReference type="PANTHER" id="PTHR43255:SF2">
    <property type="entry name" value="HETERODISULFIDE REDUCTASE RELATED PROTEIN"/>
    <property type="match status" value="1"/>
</dbReference>
<dbReference type="GO" id="GO:0005886">
    <property type="term" value="C:plasma membrane"/>
    <property type="evidence" value="ECO:0007669"/>
    <property type="project" value="TreeGrafter"/>
</dbReference>
<dbReference type="RefSeq" id="WP_067617888.1">
    <property type="nucleotide sequence ID" value="NZ_MAGO01000006.1"/>
</dbReference>
<reference evidence="5 6" key="1">
    <citation type="submission" date="2016-06" db="EMBL/GenBank/DDBJ databases">
        <title>Respiratory ammonification of nitrate coupled to the oxidation of elemental sulfur in deep-sea autotrophic thermophilic bacteria.</title>
        <authorList>
            <person name="Slobodkina G.B."/>
            <person name="Mardanov A.V."/>
            <person name="Ravin N.V."/>
            <person name="Frolova A.A."/>
            <person name="Viryasiv M.B."/>
            <person name="Chernyh N.A."/>
            <person name="Bonch-Osmolovskaya E.A."/>
            <person name="Slobodkin A.I."/>
        </authorList>
    </citation>
    <scope>NUCLEOTIDE SEQUENCE [LARGE SCALE GENOMIC DNA]</scope>
    <source>
        <strain evidence="5 6">S69</strain>
    </source>
</reference>